<dbReference type="Proteomes" id="UP001162090">
    <property type="component" value="Chromosome 15"/>
</dbReference>
<reference evidence="7" key="1">
    <citation type="submission" date="2022-10" db="EMBL/GenBank/DDBJ databases">
        <authorList>
            <person name="Byrne P K."/>
        </authorList>
    </citation>
    <scope>NUCLEOTIDE SEQUENCE</scope>
    <source>
        <strain evidence="7">CBS7001</strain>
    </source>
</reference>
<evidence type="ECO:0000256" key="3">
    <source>
        <dbReference type="ARBA" id="ARBA00022490"/>
    </source>
</evidence>
<feature type="domain" description="PEX18/PEX21 C-terminal" evidence="6">
    <location>
        <begin position="196"/>
        <end position="258"/>
    </location>
</feature>
<dbReference type="Gene3D" id="6.10.280.230">
    <property type="match status" value="1"/>
</dbReference>
<dbReference type="AlphaFoldDB" id="A0AA35JA23"/>
<evidence type="ECO:0000256" key="2">
    <source>
        <dbReference type="ARBA" id="ARBA00004496"/>
    </source>
</evidence>
<protein>
    <recommendedName>
        <fullName evidence="6">PEX18/PEX21 C-terminal domain-containing protein</fullName>
    </recommendedName>
</protein>
<sequence length="283" mass="31742">MNTGQCQTNAVRNFVNRAEKGASLGFENTSSSNRIKSIQDPSSTCTNKVEQTFFRHSNRFDHSPSHVDVFPRTTGGPYQEFSAPKLDSNGTSWAEDFKRSYTNQMEIPLRNKFNNLNLSTEIRTPQVGPSLEFSLPQTLDMAPFPMTDHQLPKPRDLELPISSHFDSLINAEFLKLEGNNSYKEPNTQEISPNAELEKEEAAMKGLASDIVEFCDNNSTDADLKERLASSKFVGLMGNISDGSVILKKDEGTETDRRKHVGFCFEDTASWAGFEFHDVEDRIA</sequence>
<keyword evidence="5" id="KW-0576">Peroxisome</keyword>
<evidence type="ECO:0000313" key="7">
    <source>
        <dbReference type="EMBL" id="CAI4052056.1"/>
    </source>
</evidence>
<evidence type="ECO:0000259" key="6">
    <source>
        <dbReference type="Pfam" id="PF25098"/>
    </source>
</evidence>
<dbReference type="GO" id="GO:0005777">
    <property type="term" value="C:peroxisome"/>
    <property type="evidence" value="ECO:0007669"/>
    <property type="project" value="UniProtKB-SubCell"/>
</dbReference>
<gene>
    <name evidence="7" type="primary">SUVC15G3190</name>
    <name evidence="7" type="ORF">SUVC_15G3190</name>
</gene>
<dbReference type="Pfam" id="PF25098">
    <property type="entry name" value="PEX18_PEX21_C"/>
    <property type="match status" value="1"/>
</dbReference>
<keyword evidence="3" id="KW-0963">Cytoplasm</keyword>
<accession>A0AA35JA23</accession>
<dbReference type="EMBL" id="OX365926">
    <property type="protein sequence ID" value="CAI4052056.1"/>
    <property type="molecule type" value="Genomic_DNA"/>
</dbReference>
<name>A0AA35JA23_SACUV</name>
<evidence type="ECO:0000256" key="5">
    <source>
        <dbReference type="ARBA" id="ARBA00023140"/>
    </source>
</evidence>
<proteinExistence type="predicted"/>
<comment type="subcellular location">
    <subcellularLocation>
        <location evidence="2">Cytoplasm</location>
    </subcellularLocation>
    <subcellularLocation>
        <location evidence="1">Peroxisome</location>
    </subcellularLocation>
</comment>
<evidence type="ECO:0000256" key="1">
    <source>
        <dbReference type="ARBA" id="ARBA00004275"/>
    </source>
</evidence>
<keyword evidence="4" id="KW-0832">Ubl conjugation</keyword>
<organism evidence="7 8">
    <name type="scientific">Saccharomyces uvarum</name>
    <name type="common">Yeast</name>
    <name type="synonym">Saccharomyces bayanus var. uvarum</name>
    <dbReference type="NCBI Taxonomy" id="230603"/>
    <lineage>
        <taxon>Eukaryota</taxon>
        <taxon>Fungi</taxon>
        <taxon>Dikarya</taxon>
        <taxon>Ascomycota</taxon>
        <taxon>Saccharomycotina</taxon>
        <taxon>Saccharomycetes</taxon>
        <taxon>Saccharomycetales</taxon>
        <taxon>Saccharomycetaceae</taxon>
        <taxon>Saccharomyces</taxon>
    </lineage>
</organism>
<dbReference type="InterPro" id="IPR056940">
    <property type="entry name" value="PEX18_PEX21_C"/>
</dbReference>
<evidence type="ECO:0000256" key="4">
    <source>
        <dbReference type="ARBA" id="ARBA00022843"/>
    </source>
</evidence>
<evidence type="ECO:0000313" key="8">
    <source>
        <dbReference type="Proteomes" id="UP001162090"/>
    </source>
</evidence>